<dbReference type="InterPro" id="IPR043128">
    <property type="entry name" value="Rev_trsase/Diguanyl_cyclase"/>
</dbReference>
<dbReference type="Proteomes" id="UP000605201">
    <property type="component" value="Unassembled WGS sequence"/>
</dbReference>
<dbReference type="Gene3D" id="3.40.50.2300">
    <property type="match status" value="1"/>
</dbReference>
<evidence type="ECO:0000313" key="7">
    <source>
        <dbReference type="Proteomes" id="UP000605201"/>
    </source>
</evidence>
<dbReference type="GO" id="GO:0052621">
    <property type="term" value="F:diguanylate cyclase activity"/>
    <property type="evidence" value="ECO:0007669"/>
    <property type="project" value="UniProtKB-EC"/>
</dbReference>
<evidence type="ECO:0000256" key="1">
    <source>
        <dbReference type="ARBA" id="ARBA00012528"/>
    </source>
</evidence>
<dbReference type="InterPro" id="IPR000160">
    <property type="entry name" value="GGDEF_dom"/>
</dbReference>
<comment type="caution">
    <text evidence="6">The sequence shown here is derived from an EMBL/GenBank/DDBJ whole genome shotgun (WGS) entry which is preliminary data.</text>
</comment>
<dbReference type="SUPFAM" id="SSF55073">
    <property type="entry name" value="Nucleotide cyclase"/>
    <property type="match status" value="1"/>
</dbReference>
<evidence type="ECO:0000256" key="3">
    <source>
        <dbReference type="PROSITE-ProRule" id="PRU00169"/>
    </source>
</evidence>
<feature type="domain" description="GGDEF" evidence="5">
    <location>
        <begin position="167"/>
        <end position="300"/>
    </location>
</feature>
<dbReference type="PROSITE" id="PS50887">
    <property type="entry name" value="GGDEF"/>
    <property type="match status" value="1"/>
</dbReference>
<dbReference type="EMBL" id="JACNIG010000199">
    <property type="protein sequence ID" value="MBC8432029.1"/>
    <property type="molecule type" value="Genomic_DNA"/>
</dbReference>
<feature type="modified residue" description="4-aspartylphosphate" evidence="3">
    <location>
        <position position="53"/>
    </location>
</feature>
<keyword evidence="3" id="KW-0597">Phosphoprotein</keyword>
<evidence type="ECO:0000313" key="6">
    <source>
        <dbReference type="EMBL" id="MBC8432029.1"/>
    </source>
</evidence>
<dbReference type="SMART" id="SM00448">
    <property type="entry name" value="REC"/>
    <property type="match status" value="1"/>
</dbReference>
<reference evidence="6 7" key="1">
    <citation type="submission" date="2020-08" db="EMBL/GenBank/DDBJ databases">
        <title>Bridging the membrane lipid divide: bacteria of the FCB group superphylum have the potential to synthesize archaeal ether lipids.</title>
        <authorList>
            <person name="Villanueva L."/>
            <person name="Von Meijenfeldt F.A.B."/>
            <person name="Westbye A.B."/>
            <person name="Yadav S."/>
            <person name="Hopmans E.C."/>
            <person name="Dutilh B.E."/>
            <person name="Sinninghe Damste J.S."/>
        </authorList>
    </citation>
    <scope>NUCLEOTIDE SEQUENCE [LARGE SCALE GENOMIC DNA]</scope>
    <source>
        <strain evidence="6">NIOZ-UU17</strain>
    </source>
</reference>
<dbReference type="PANTHER" id="PTHR45138:SF9">
    <property type="entry name" value="DIGUANYLATE CYCLASE DGCM-RELATED"/>
    <property type="match status" value="1"/>
</dbReference>
<evidence type="ECO:0000259" key="4">
    <source>
        <dbReference type="PROSITE" id="PS50110"/>
    </source>
</evidence>
<organism evidence="6 7">
    <name type="scientific">Candidatus Desulfatibia vada</name>
    <dbReference type="NCBI Taxonomy" id="2841696"/>
    <lineage>
        <taxon>Bacteria</taxon>
        <taxon>Pseudomonadati</taxon>
        <taxon>Thermodesulfobacteriota</taxon>
        <taxon>Desulfobacteria</taxon>
        <taxon>Desulfobacterales</taxon>
        <taxon>Desulfobacterales incertae sedis</taxon>
        <taxon>Candidatus Desulfatibia</taxon>
    </lineage>
</organism>
<dbReference type="EC" id="2.7.7.65" evidence="1"/>
<dbReference type="FunFam" id="3.30.70.270:FF:000001">
    <property type="entry name" value="Diguanylate cyclase domain protein"/>
    <property type="match status" value="1"/>
</dbReference>
<comment type="catalytic activity">
    <reaction evidence="2">
        <text>2 GTP = 3',3'-c-di-GMP + 2 diphosphate</text>
        <dbReference type="Rhea" id="RHEA:24898"/>
        <dbReference type="ChEBI" id="CHEBI:33019"/>
        <dbReference type="ChEBI" id="CHEBI:37565"/>
        <dbReference type="ChEBI" id="CHEBI:58805"/>
        <dbReference type="EC" id="2.7.7.65"/>
    </reaction>
</comment>
<dbReference type="GO" id="GO:0000160">
    <property type="term" value="P:phosphorelay signal transduction system"/>
    <property type="evidence" value="ECO:0007669"/>
    <property type="project" value="InterPro"/>
</dbReference>
<name>A0A8J6NSD9_9BACT</name>
<dbReference type="NCBIfam" id="TIGR00254">
    <property type="entry name" value="GGDEF"/>
    <property type="match status" value="1"/>
</dbReference>
<evidence type="ECO:0000256" key="2">
    <source>
        <dbReference type="ARBA" id="ARBA00034247"/>
    </source>
</evidence>
<proteinExistence type="predicted"/>
<dbReference type="InterPro" id="IPR011006">
    <property type="entry name" value="CheY-like_superfamily"/>
</dbReference>
<dbReference type="InterPro" id="IPR029787">
    <property type="entry name" value="Nucleotide_cyclase"/>
</dbReference>
<dbReference type="InterPro" id="IPR001789">
    <property type="entry name" value="Sig_transdc_resp-reg_receiver"/>
</dbReference>
<feature type="domain" description="Response regulatory" evidence="4">
    <location>
        <begin position="4"/>
        <end position="117"/>
    </location>
</feature>
<dbReference type="PROSITE" id="PS50110">
    <property type="entry name" value="RESPONSE_REGULATORY"/>
    <property type="match status" value="1"/>
</dbReference>
<evidence type="ECO:0000259" key="5">
    <source>
        <dbReference type="PROSITE" id="PS50887"/>
    </source>
</evidence>
<dbReference type="Gene3D" id="3.30.70.270">
    <property type="match status" value="1"/>
</dbReference>
<dbReference type="CDD" id="cd01949">
    <property type="entry name" value="GGDEF"/>
    <property type="match status" value="1"/>
</dbReference>
<dbReference type="AlphaFoldDB" id="A0A8J6NSD9"/>
<accession>A0A8J6NSD9</accession>
<dbReference type="SMART" id="SM00267">
    <property type="entry name" value="GGDEF"/>
    <property type="match status" value="1"/>
</dbReference>
<gene>
    <name evidence="6" type="ORF">H8D96_08925</name>
</gene>
<sequence length="303" mass="34524">MTINILIVDDDGDIRDSMHEFMGKSGFNAFAASSAEEAIKILKVNSIEVVITDIMLPGLNGLELTDLIKSKCDIDVMVMTGYSGDYSYEEAINKGASDFLFKPVRFEEVLLRLKRVLRERQLTKERGQILEKLEKLAITDGLTRLYNLRHFYNQLEVEVDRSNRYGHSLGLLLLDIDRFKVYNDTYGHLEGDKVLIKLSQTMRSCLRTMDSAFRYGGEEFTIILPETSGEEAKTVAHRIRKAVEAEKFIPEPNEPYQVTVSIGVTEYCKDEEFADFIKRADKAMYISKLAGRNKVSSLFAEKN</sequence>
<dbReference type="InterPro" id="IPR050469">
    <property type="entry name" value="Diguanylate_Cyclase"/>
</dbReference>
<protein>
    <recommendedName>
        <fullName evidence="1">diguanylate cyclase</fullName>
        <ecNumber evidence="1">2.7.7.65</ecNumber>
    </recommendedName>
</protein>
<dbReference type="PANTHER" id="PTHR45138">
    <property type="entry name" value="REGULATORY COMPONENTS OF SENSORY TRANSDUCTION SYSTEM"/>
    <property type="match status" value="1"/>
</dbReference>
<dbReference type="Pfam" id="PF00990">
    <property type="entry name" value="GGDEF"/>
    <property type="match status" value="1"/>
</dbReference>
<dbReference type="SUPFAM" id="SSF52172">
    <property type="entry name" value="CheY-like"/>
    <property type="match status" value="1"/>
</dbReference>
<dbReference type="Pfam" id="PF00072">
    <property type="entry name" value="Response_reg"/>
    <property type="match status" value="1"/>
</dbReference>